<evidence type="ECO:0000313" key="1">
    <source>
        <dbReference type="EMBL" id="SHE99518.1"/>
    </source>
</evidence>
<dbReference type="AlphaFoldDB" id="A0A1M4Y1H0"/>
<proteinExistence type="predicted"/>
<dbReference type="STRING" id="1121881.SAMN02745225_02204"/>
<evidence type="ECO:0000313" key="2">
    <source>
        <dbReference type="Proteomes" id="UP000184295"/>
    </source>
</evidence>
<dbReference type="EMBL" id="FQUL01000051">
    <property type="protein sequence ID" value="SHE99518.1"/>
    <property type="molecule type" value="Genomic_DNA"/>
</dbReference>
<organism evidence="1 2">
    <name type="scientific">Ferrithrix thermotolerans DSM 19514</name>
    <dbReference type="NCBI Taxonomy" id="1121881"/>
    <lineage>
        <taxon>Bacteria</taxon>
        <taxon>Bacillati</taxon>
        <taxon>Actinomycetota</taxon>
        <taxon>Acidimicrobiia</taxon>
        <taxon>Acidimicrobiales</taxon>
        <taxon>Acidimicrobiaceae</taxon>
        <taxon>Ferrithrix</taxon>
    </lineage>
</organism>
<keyword evidence="2" id="KW-1185">Reference proteome</keyword>
<dbReference type="RefSeq" id="WP_072792453.1">
    <property type="nucleotide sequence ID" value="NZ_FQUL01000051.1"/>
</dbReference>
<name>A0A1M4Y1H0_9ACTN</name>
<gene>
    <name evidence="1" type="ORF">SAMN02745225_02204</name>
</gene>
<protein>
    <recommendedName>
        <fullName evidence="3">DUF192 domain-containing protein</fullName>
    </recommendedName>
</protein>
<evidence type="ECO:0008006" key="3">
    <source>
        <dbReference type="Google" id="ProtNLM"/>
    </source>
</evidence>
<reference evidence="2" key="1">
    <citation type="submission" date="2016-11" db="EMBL/GenBank/DDBJ databases">
        <authorList>
            <person name="Varghese N."/>
            <person name="Submissions S."/>
        </authorList>
    </citation>
    <scope>NUCLEOTIDE SEQUENCE [LARGE SCALE GENOMIC DNA]</scope>
    <source>
        <strain evidence="2">DSM 19514</strain>
    </source>
</reference>
<sequence>MSWLLNSGLVLASAKRVNVVRGCLRIFLGTQDVVVTPALRSPILTNLRGSTILLVLDKDMRVISLGSLHPGRFMLIPTKAHWLVLAPSAVAGLWGVKVGDELQLVEGL</sequence>
<accession>A0A1M4Y1H0</accession>
<dbReference type="Proteomes" id="UP000184295">
    <property type="component" value="Unassembled WGS sequence"/>
</dbReference>